<evidence type="ECO:0000313" key="10">
    <source>
        <dbReference type="Proteomes" id="UP000784294"/>
    </source>
</evidence>
<feature type="domain" description="TLC" evidence="8">
    <location>
        <begin position="27"/>
        <end position="89"/>
    </location>
</feature>
<feature type="transmembrane region" description="Helical" evidence="7">
    <location>
        <begin position="73"/>
        <end position="91"/>
    </location>
</feature>
<dbReference type="OrthoDB" id="537032at2759"/>
<dbReference type="GO" id="GO:0046513">
    <property type="term" value="P:ceramide biosynthetic process"/>
    <property type="evidence" value="ECO:0007669"/>
    <property type="project" value="InterPro"/>
</dbReference>
<sequence length="92" mass="10418">MSTFLPRSQPPLHPSSSCHNLLARMAITASKDDYFTQPFQPHILAACIIQLSFYVHSLYCCLYLDAWRADSRLLLTHHVVTCLLLVVGMATR</sequence>
<evidence type="ECO:0000313" key="9">
    <source>
        <dbReference type="EMBL" id="VEL41568.1"/>
    </source>
</evidence>
<organism evidence="9 10">
    <name type="scientific">Protopolystoma xenopodis</name>
    <dbReference type="NCBI Taxonomy" id="117903"/>
    <lineage>
        <taxon>Eukaryota</taxon>
        <taxon>Metazoa</taxon>
        <taxon>Spiralia</taxon>
        <taxon>Lophotrochozoa</taxon>
        <taxon>Platyhelminthes</taxon>
        <taxon>Monogenea</taxon>
        <taxon>Polyopisthocotylea</taxon>
        <taxon>Polystomatidea</taxon>
        <taxon>Polystomatidae</taxon>
        <taxon>Protopolystoma</taxon>
    </lineage>
</organism>
<evidence type="ECO:0000256" key="3">
    <source>
        <dbReference type="ARBA" id="ARBA00004991"/>
    </source>
</evidence>
<dbReference type="EMBL" id="CAAALY010269935">
    <property type="protein sequence ID" value="VEL41568.1"/>
    <property type="molecule type" value="Genomic_DNA"/>
</dbReference>
<evidence type="ECO:0000256" key="2">
    <source>
        <dbReference type="ARBA" id="ARBA00004760"/>
    </source>
</evidence>
<keyword evidence="4 7" id="KW-0812">Transmembrane</keyword>
<comment type="pathway">
    <text evidence="2">Lipid metabolism; sphingolipid metabolism.</text>
</comment>
<proteinExistence type="predicted"/>
<evidence type="ECO:0000259" key="8">
    <source>
        <dbReference type="Pfam" id="PF03798"/>
    </source>
</evidence>
<keyword evidence="10" id="KW-1185">Reference proteome</keyword>
<dbReference type="InterPro" id="IPR016439">
    <property type="entry name" value="Lag1/Lac1-like"/>
</dbReference>
<comment type="subcellular location">
    <subcellularLocation>
        <location evidence="1">Membrane</location>
        <topology evidence="1">Multi-pass membrane protein</topology>
    </subcellularLocation>
</comment>
<reference evidence="9" key="1">
    <citation type="submission" date="2018-11" db="EMBL/GenBank/DDBJ databases">
        <authorList>
            <consortium name="Pathogen Informatics"/>
        </authorList>
    </citation>
    <scope>NUCLEOTIDE SEQUENCE</scope>
</reference>
<gene>
    <name evidence="9" type="ORF">PXEA_LOCUS35008</name>
</gene>
<dbReference type="Pfam" id="PF03798">
    <property type="entry name" value="TRAM_LAG1_CLN8"/>
    <property type="match status" value="1"/>
</dbReference>
<name>A0A448XPG1_9PLAT</name>
<dbReference type="InterPro" id="IPR006634">
    <property type="entry name" value="TLC-dom"/>
</dbReference>
<evidence type="ECO:0000256" key="1">
    <source>
        <dbReference type="ARBA" id="ARBA00004141"/>
    </source>
</evidence>
<comment type="pathway">
    <text evidence="3">Sphingolipid metabolism.</text>
</comment>
<comment type="caution">
    <text evidence="9">The sequence shown here is derived from an EMBL/GenBank/DDBJ whole genome shotgun (WGS) entry which is preliminary data.</text>
</comment>
<keyword evidence="6 7" id="KW-0472">Membrane</keyword>
<evidence type="ECO:0000256" key="5">
    <source>
        <dbReference type="ARBA" id="ARBA00022989"/>
    </source>
</evidence>
<dbReference type="Proteomes" id="UP000784294">
    <property type="component" value="Unassembled WGS sequence"/>
</dbReference>
<dbReference type="PANTHER" id="PTHR12560:SF58">
    <property type="entry name" value="CERAMIDE SYNTHASE 1"/>
    <property type="match status" value="1"/>
</dbReference>
<dbReference type="AlphaFoldDB" id="A0A448XPG1"/>
<dbReference type="GO" id="GO:0016020">
    <property type="term" value="C:membrane"/>
    <property type="evidence" value="ECO:0007669"/>
    <property type="project" value="UniProtKB-SubCell"/>
</dbReference>
<accession>A0A448XPG1</accession>
<evidence type="ECO:0000256" key="7">
    <source>
        <dbReference type="SAM" id="Phobius"/>
    </source>
</evidence>
<evidence type="ECO:0000256" key="4">
    <source>
        <dbReference type="ARBA" id="ARBA00022692"/>
    </source>
</evidence>
<protein>
    <recommendedName>
        <fullName evidence="8">TLC domain-containing protein</fullName>
    </recommendedName>
</protein>
<keyword evidence="5 7" id="KW-1133">Transmembrane helix</keyword>
<evidence type="ECO:0000256" key="6">
    <source>
        <dbReference type="ARBA" id="ARBA00023136"/>
    </source>
</evidence>
<feature type="transmembrane region" description="Helical" evidence="7">
    <location>
        <begin position="43"/>
        <end position="64"/>
    </location>
</feature>
<dbReference type="PANTHER" id="PTHR12560">
    <property type="entry name" value="LONGEVITY ASSURANCE FACTOR 1 LAG1"/>
    <property type="match status" value="1"/>
</dbReference>
<dbReference type="GO" id="GO:0050291">
    <property type="term" value="F:sphingosine N-acyltransferase activity"/>
    <property type="evidence" value="ECO:0007669"/>
    <property type="project" value="InterPro"/>
</dbReference>